<protein>
    <submittedName>
        <fullName evidence="4">Sulfurtransferase</fullName>
    </submittedName>
</protein>
<dbReference type="InterPro" id="IPR036873">
    <property type="entry name" value="Rhodanese-like_dom_sf"/>
</dbReference>
<dbReference type="Proteomes" id="UP000305881">
    <property type="component" value="Chromosome"/>
</dbReference>
<gene>
    <name evidence="4" type="ORF">EQU24_07265</name>
</gene>
<dbReference type="STRING" id="675511.GCA_000341735_01568"/>
<dbReference type="GO" id="GO:0004792">
    <property type="term" value="F:thiosulfate-cyanide sulfurtransferase activity"/>
    <property type="evidence" value="ECO:0007669"/>
    <property type="project" value="InterPro"/>
</dbReference>
<dbReference type="EMBL" id="CP035467">
    <property type="protein sequence ID" value="QCW82071.1"/>
    <property type="molecule type" value="Genomic_DNA"/>
</dbReference>
<dbReference type="CDD" id="cd01449">
    <property type="entry name" value="TST_Repeat_2"/>
    <property type="match status" value="1"/>
</dbReference>
<proteinExistence type="predicted"/>
<evidence type="ECO:0000313" key="5">
    <source>
        <dbReference type="Proteomes" id="UP000305881"/>
    </source>
</evidence>
<feature type="domain" description="Rhodanese" evidence="3">
    <location>
        <begin position="166"/>
        <end position="279"/>
    </location>
</feature>
<reference evidence="5" key="1">
    <citation type="journal article" date="2019" name="J. Bacteriol.">
        <title>A Mutagenic Screen Identifies a TonB-Dependent Receptor Required for the Lanthanide Metal Switch in the Type I Methanotroph 'Methylotuvimicrobium buryatense' 5GB1C.</title>
        <authorList>
            <person name="Groom J.D."/>
            <person name="Ford S.M."/>
            <person name="Pesesky M.W."/>
            <person name="Lidstrom M.E."/>
        </authorList>
    </citation>
    <scope>NUCLEOTIDE SEQUENCE [LARGE SCALE GENOMIC DNA]</scope>
    <source>
        <strain evidence="5">5GB1C</strain>
    </source>
</reference>
<sequence>MAYTNLIPVDQLAEDIGTPGWVVFDCRFSLADTEAGGKAYRQGHIPGARYVHLDRDLSSGITDLTGRHPLPDFNSLCKKLGAWGVSNASQVVVYDDADGAFAGRLWWLLRCLGHDRVAVLDGGIQQWRKGAYPITTALPSIQPALFRPYLNDSNWLSAQQVQNGLARKSIKLIDARTPERFSGRQEPIDPVAGHVPGALNRPFQFNLQADGRFKATQELRDEWSALIGVTPAEHVVHMCGSGVTACHNLLAMDIAGLSGSKLYAGSWSEWIRNKNRPVATEST</sequence>
<dbReference type="OrthoDB" id="9781034at2"/>
<dbReference type="InterPro" id="IPR045078">
    <property type="entry name" value="TST/MPST-like"/>
</dbReference>
<dbReference type="PANTHER" id="PTHR11364:SF27">
    <property type="entry name" value="SULFURTRANSFERASE"/>
    <property type="match status" value="1"/>
</dbReference>
<dbReference type="InterPro" id="IPR001763">
    <property type="entry name" value="Rhodanese-like_dom"/>
</dbReference>
<dbReference type="PROSITE" id="PS00380">
    <property type="entry name" value="RHODANESE_1"/>
    <property type="match status" value="1"/>
</dbReference>
<evidence type="ECO:0000256" key="1">
    <source>
        <dbReference type="ARBA" id="ARBA00022679"/>
    </source>
</evidence>
<dbReference type="InterPro" id="IPR001307">
    <property type="entry name" value="Thiosulphate_STrfase_CS"/>
</dbReference>
<dbReference type="CDD" id="cd01448">
    <property type="entry name" value="TST_Repeat_1"/>
    <property type="match status" value="1"/>
</dbReference>
<dbReference type="Pfam" id="PF00581">
    <property type="entry name" value="Rhodanese"/>
    <property type="match status" value="2"/>
</dbReference>
<keyword evidence="2" id="KW-0677">Repeat</keyword>
<dbReference type="PANTHER" id="PTHR11364">
    <property type="entry name" value="THIOSULFATE SULFERTANSFERASE"/>
    <property type="match status" value="1"/>
</dbReference>
<evidence type="ECO:0000256" key="2">
    <source>
        <dbReference type="ARBA" id="ARBA00022737"/>
    </source>
</evidence>
<name>A0A4P9UPB5_METBY</name>
<keyword evidence="1" id="KW-0808">Transferase</keyword>
<dbReference type="SUPFAM" id="SSF52821">
    <property type="entry name" value="Rhodanese/Cell cycle control phosphatase"/>
    <property type="match status" value="2"/>
</dbReference>
<keyword evidence="5" id="KW-1185">Reference proteome</keyword>
<evidence type="ECO:0000313" key="4">
    <source>
        <dbReference type="EMBL" id="QCW82071.1"/>
    </source>
</evidence>
<dbReference type="SMART" id="SM00450">
    <property type="entry name" value="RHOD"/>
    <property type="match status" value="2"/>
</dbReference>
<feature type="domain" description="Rhodanese" evidence="3">
    <location>
        <begin position="17"/>
        <end position="136"/>
    </location>
</feature>
<dbReference type="AlphaFoldDB" id="A0A4P9UPB5"/>
<dbReference type="Gene3D" id="3.40.250.10">
    <property type="entry name" value="Rhodanese-like domain"/>
    <property type="match status" value="2"/>
</dbReference>
<dbReference type="RefSeq" id="WP_017840125.1">
    <property type="nucleotide sequence ID" value="NZ_CP035467.1"/>
</dbReference>
<dbReference type="PROSITE" id="PS50206">
    <property type="entry name" value="RHODANESE_3"/>
    <property type="match status" value="2"/>
</dbReference>
<dbReference type="KEGG" id="mbur:EQU24_07265"/>
<evidence type="ECO:0000259" key="3">
    <source>
        <dbReference type="PROSITE" id="PS50206"/>
    </source>
</evidence>
<organism evidence="4 5">
    <name type="scientific">Methylotuvimicrobium buryatense</name>
    <name type="common">Methylomicrobium buryatense</name>
    <dbReference type="NCBI Taxonomy" id="95641"/>
    <lineage>
        <taxon>Bacteria</taxon>
        <taxon>Pseudomonadati</taxon>
        <taxon>Pseudomonadota</taxon>
        <taxon>Gammaproteobacteria</taxon>
        <taxon>Methylococcales</taxon>
        <taxon>Methylococcaceae</taxon>
        <taxon>Methylotuvimicrobium</taxon>
    </lineage>
</organism>
<accession>A0A4P9UPB5</accession>